<dbReference type="Proteomes" id="UP001297581">
    <property type="component" value="Unassembled WGS sequence"/>
</dbReference>
<organism evidence="2 3">
    <name type="scientific">Shewanella zhuhaiensis</name>
    <dbReference type="NCBI Taxonomy" id="2919576"/>
    <lineage>
        <taxon>Bacteria</taxon>
        <taxon>Pseudomonadati</taxon>
        <taxon>Pseudomonadota</taxon>
        <taxon>Gammaproteobacteria</taxon>
        <taxon>Alteromonadales</taxon>
        <taxon>Shewanellaceae</taxon>
        <taxon>Shewanella</taxon>
    </lineage>
</organism>
<dbReference type="PANTHER" id="PTHR33525:SF6">
    <property type="entry name" value="HDOD DOMAIN-CONTAINING PROTEIN"/>
    <property type="match status" value="1"/>
</dbReference>
<evidence type="ECO:0000313" key="3">
    <source>
        <dbReference type="Proteomes" id="UP001297581"/>
    </source>
</evidence>
<dbReference type="SUPFAM" id="SSF109604">
    <property type="entry name" value="HD-domain/PDEase-like"/>
    <property type="match status" value="1"/>
</dbReference>
<protein>
    <submittedName>
        <fullName evidence="2">HDOD domain-containing protein</fullName>
    </submittedName>
</protein>
<dbReference type="InterPro" id="IPR052340">
    <property type="entry name" value="RNase_Y/CdgJ"/>
</dbReference>
<evidence type="ECO:0000313" key="2">
    <source>
        <dbReference type="EMBL" id="MCH4295212.1"/>
    </source>
</evidence>
<comment type="caution">
    <text evidence="2">The sequence shown here is derived from an EMBL/GenBank/DDBJ whole genome shotgun (WGS) entry which is preliminary data.</text>
</comment>
<dbReference type="RefSeq" id="WP_126168632.1">
    <property type="nucleotide sequence ID" value="NZ_JAKUDL010000004.1"/>
</dbReference>
<dbReference type="Pfam" id="PF08668">
    <property type="entry name" value="HDOD"/>
    <property type="match status" value="1"/>
</dbReference>
<dbReference type="Gene3D" id="1.10.3210.10">
    <property type="entry name" value="Hypothetical protein af1432"/>
    <property type="match status" value="1"/>
</dbReference>
<dbReference type="InterPro" id="IPR013976">
    <property type="entry name" value="HDOD"/>
</dbReference>
<feature type="domain" description="HDOD" evidence="1">
    <location>
        <begin position="13"/>
        <end position="204"/>
    </location>
</feature>
<dbReference type="PROSITE" id="PS51833">
    <property type="entry name" value="HDOD"/>
    <property type="match status" value="1"/>
</dbReference>
<reference evidence="2 3" key="1">
    <citation type="submission" date="2022-02" db="EMBL/GenBank/DDBJ databases">
        <title>The genome sequence of Shewanella sp. 3B26.</title>
        <authorList>
            <person name="Du J."/>
        </authorList>
    </citation>
    <scope>NUCLEOTIDE SEQUENCE [LARGE SCALE GENOMIC DNA]</scope>
    <source>
        <strain evidence="2 3">3B26</strain>
    </source>
</reference>
<dbReference type="PANTHER" id="PTHR33525">
    <property type="match status" value="1"/>
</dbReference>
<dbReference type="EMBL" id="JAKUDL010000004">
    <property type="protein sequence ID" value="MCH4295212.1"/>
    <property type="molecule type" value="Genomic_DNA"/>
</dbReference>
<dbReference type="AlphaFoldDB" id="A0AAJ1BI76"/>
<keyword evidence="3" id="KW-1185">Reference proteome</keyword>
<proteinExistence type="predicted"/>
<sequence>MNSAALLSKVDELPRLPKAIAELLDAVNNEDTSIKEVCEKLSHDPVLSARVLRLANSARFGSSREVGSIDDAVVRLGMQTLRTLVIASAVVGAVPKVEGIDLGDFWGNTFEVATICQELAKRLGTLPEEAFTCGILHSIGELLIASGEPEKSAAIRAAVAEGADRHLMEKEMLGYDSADIGAMLAQNWKFTPALVKGIRFQDAPKTCEPYSKLAGMIAMSKRVVSDWEKIGDDERTSWLAQVSEMAGVKVDLGGLAEKLGKLHGQGMEMGKQLA</sequence>
<gene>
    <name evidence="2" type="ORF">MJ923_12955</name>
</gene>
<accession>A0AAJ1BI76</accession>
<name>A0AAJ1BI76_9GAMM</name>
<evidence type="ECO:0000259" key="1">
    <source>
        <dbReference type="PROSITE" id="PS51833"/>
    </source>
</evidence>